<reference evidence="2" key="1">
    <citation type="journal article" date="2021" name="PeerJ">
        <title>Extensive microbial diversity within the chicken gut microbiome revealed by metagenomics and culture.</title>
        <authorList>
            <person name="Gilroy R."/>
            <person name="Ravi A."/>
            <person name="Getino M."/>
            <person name="Pursley I."/>
            <person name="Horton D.L."/>
            <person name="Alikhan N.F."/>
            <person name="Baker D."/>
            <person name="Gharbi K."/>
            <person name="Hall N."/>
            <person name="Watson M."/>
            <person name="Adriaenssens E.M."/>
            <person name="Foster-Nyarko E."/>
            <person name="Jarju S."/>
            <person name="Secka A."/>
            <person name="Antonio M."/>
            <person name="Oren A."/>
            <person name="Chaudhuri R.R."/>
            <person name="La Ragione R."/>
            <person name="Hildebrand F."/>
            <person name="Pallen M.J."/>
        </authorList>
    </citation>
    <scope>NUCLEOTIDE SEQUENCE</scope>
    <source>
        <strain evidence="2">ChiHjej11B10-19426</strain>
    </source>
</reference>
<dbReference type="EMBL" id="DXCC01000027">
    <property type="protein sequence ID" value="HIZ15668.1"/>
    <property type="molecule type" value="Genomic_DNA"/>
</dbReference>
<name>A0A9D2DEX7_9BACT</name>
<evidence type="ECO:0000256" key="1">
    <source>
        <dbReference type="SAM" id="SignalP"/>
    </source>
</evidence>
<feature type="chain" id="PRO_5039544878" evidence="1">
    <location>
        <begin position="24"/>
        <end position="572"/>
    </location>
</feature>
<organism evidence="2 3">
    <name type="scientific">Candidatus Tidjanibacter faecipullorum</name>
    <dbReference type="NCBI Taxonomy" id="2838766"/>
    <lineage>
        <taxon>Bacteria</taxon>
        <taxon>Pseudomonadati</taxon>
        <taxon>Bacteroidota</taxon>
        <taxon>Bacteroidia</taxon>
        <taxon>Bacteroidales</taxon>
        <taxon>Rikenellaceae</taxon>
        <taxon>Tidjanibacter</taxon>
    </lineage>
</organism>
<feature type="signal peptide" evidence="1">
    <location>
        <begin position="1"/>
        <end position="23"/>
    </location>
</feature>
<accession>A0A9D2DEX7</accession>
<comment type="caution">
    <text evidence="2">The sequence shown here is derived from an EMBL/GenBank/DDBJ whole genome shotgun (WGS) entry which is preliminary data.</text>
</comment>
<gene>
    <name evidence="2" type="ORF">H9816_07155</name>
</gene>
<evidence type="ECO:0000313" key="3">
    <source>
        <dbReference type="Proteomes" id="UP000824014"/>
    </source>
</evidence>
<reference evidence="2" key="2">
    <citation type="submission" date="2021-04" db="EMBL/GenBank/DDBJ databases">
        <authorList>
            <person name="Gilroy R."/>
        </authorList>
    </citation>
    <scope>NUCLEOTIDE SEQUENCE</scope>
    <source>
        <strain evidence="2">ChiHjej11B10-19426</strain>
    </source>
</reference>
<dbReference type="AlphaFoldDB" id="A0A9D2DEX7"/>
<proteinExistence type="predicted"/>
<keyword evidence="1" id="KW-0732">Signal</keyword>
<dbReference type="Proteomes" id="UP000824014">
    <property type="component" value="Unassembled WGS sequence"/>
</dbReference>
<protein>
    <submittedName>
        <fullName evidence="2">Uncharacterized protein</fullName>
    </submittedName>
</protein>
<dbReference type="PROSITE" id="PS51257">
    <property type="entry name" value="PROKAR_LIPOPROTEIN"/>
    <property type="match status" value="1"/>
</dbReference>
<sequence length="572" mass="61586">MKRLFVMLAVAAAALLTVSCKKTGGTTPTGGEVVPTYKDAYYYGEGALKVAGSAVYRINLYDKNNPATTLRLDLVSDVAVSDNIKPAATTYTLGSQTEPQLNTFIVATSASDTYGTLYTDNGTPVLITAGTIKIQQGVGIQQVTASLTTDTGSTIEWTCKGSFSYTDERIELPRQEIKADMWNIYYDGEYPYANGLGMVYLNVAPTNMSSVLTLVITVPLADDPSKVTVPVGNFTAGTRPSKANMIVGGSIEALNILYSREIFYNTSTQMMNGGTLIESGTATITKNADGTYTLTTNLSGKSFNNSGSMTGNVDNIQYTLTNVKLPEYIDDKTQPMSTLTADVDITEPMEYFYVDPLEDAWVISGTPNRIMWRFIFSNGIEMTNDNADYETNGTLYIRGTKGSALSLQLISEAPSDMSNIAIPTGTFPMNTEYIDLYTDYSSSLIAQTTLSGNPDLSDPFGLGVGTFYYVIDQIESNGQQITSVVDGGGAVINKGQTTITETGDGTYEVAIEFYDKFGHKISSTQSFSMSAAATTQSVIRGTLQHNGYMYNPVFAAFSNSQFASVPAVATLK</sequence>
<evidence type="ECO:0000313" key="2">
    <source>
        <dbReference type="EMBL" id="HIZ15668.1"/>
    </source>
</evidence>